<dbReference type="EMBL" id="FJUY01000042">
    <property type="protein sequence ID" value="CZT25865.1"/>
    <property type="molecule type" value="Genomic_DNA"/>
</dbReference>
<sequence length="174" mass="20106">MLGGAGSHHEMFVGEITTEQHHHQTCRPIRTASECLITMVRMVTGSAWQSRARPGTRRPTTGWSHYVPRWQEWRLGCERSESRSHRGRARRKRSGCTMCWSTKGLVNVRPLVAMRHQLAVSVVTMSHQHTTRRGTTRWVMPLRLGMHRSGQMARQLRVMPLRLGVYRSGQMARR</sequence>
<reference evidence="1 2" key="1">
    <citation type="submission" date="2016-03" db="EMBL/GenBank/DDBJ databases">
        <authorList>
            <person name="Ploux O."/>
        </authorList>
    </citation>
    <scope>NUCLEOTIDE SEQUENCE [LARGE SCALE GENOMIC DNA]</scope>
    <source>
        <strain evidence="1 2">URUG2</strain>
    </source>
</reference>
<dbReference type="AlphaFoldDB" id="A0A2D3VF37"/>
<evidence type="ECO:0000313" key="2">
    <source>
        <dbReference type="Proteomes" id="UP000225277"/>
    </source>
</evidence>
<dbReference type="GeneID" id="35606551"/>
<dbReference type="Proteomes" id="UP000225277">
    <property type="component" value="Unassembled WGS sequence"/>
</dbReference>
<proteinExistence type="predicted"/>
<evidence type="ECO:0000313" key="1">
    <source>
        <dbReference type="EMBL" id="CZT25865.1"/>
    </source>
</evidence>
<protein>
    <submittedName>
        <fullName evidence="1">Uncharacterized protein</fullName>
    </submittedName>
</protein>
<name>A0A2D3VF37_9PEZI</name>
<dbReference type="RefSeq" id="XP_023632523.1">
    <property type="nucleotide sequence ID" value="XM_023776755.1"/>
</dbReference>
<accession>A0A2D3VF37</accession>
<keyword evidence="2" id="KW-1185">Reference proteome</keyword>
<gene>
    <name evidence="1" type="ORF">RCC_11534</name>
</gene>
<organism evidence="1 2">
    <name type="scientific">Ramularia collo-cygni</name>
    <dbReference type="NCBI Taxonomy" id="112498"/>
    <lineage>
        <taxon>Eukaryota</taxon>
        <taxon>Fungi</taxon>
        <taxon>Dikarya</taxon>
        <taxon>Ascomycota</taxon>
        <taxon>Pezizomycotina</taxon>
        <taxon>Dothideomycetes</taxon>
        <taxon>Dothideomycetidae</taxon>
        <taxon>Mycosphaerellales</taxon>
        <taxon>Mycosphaerellaceae</taxon>
        <taxon>Ramularia</taxon>
    </lineage>
</organism>